<dbReference type="InterPro" id="IPR009003">
    <property type="entry name" value="Peptidase_S1_PA"/>
</dbReference>
<dbReference type="InterPro" id="IPR018114">
    <property type="entry name" value="TRYPSIN_HIS"/>
</dbReference>
<comment type="caution">
    <text evidence="9">The sequence shown here is derived from an EMBL/GenBank/DDBJ whole genome shotgun (WGS) entry which is preliminary data.</text>
</comment>
<dbReference type="PROSITE" id="PS00135">
    <property type="entry name" value="TRYPSIN_SER"/>
    <property type="match status" value="1"/>
</dbReference>
<dbReference type="InterPro" id="IPR001254">
    <property type="entry name" value="Trypsin_dom"/>
</dbReference>
<keyword evidence="3" id="KW-0732">Signal</keyword>
<dbReference type="FunFam" id="2.40.10.10:FF:000038">
    <property type="entry name" value="Serine protease"/>
    <property type="match status" value="1"/>
</dbReference>
<dbReference type="GO" id="GO:0006508">
    <property type="term" value="P:proteolysis"/>
    <property type="evidence" value="ECO:0007669"/>
    <property type="project" value="UniProtKB-KW"/>
</dbReference>
<evidence type="ECO:0000256" key="3">
    <source>
        <dbReference type="ARBA" id="ARBA00022729"/>
    </source>
</evidence>
<gene>
    <name evidence="9" type="ORF">KGM_208169</name>
</gene>
<dbReference type="Gene3D" id="2.40.10.10">
    <property type="entry name" value="Trypsin-like serine proteases"/>
    <property type="match status" value="1"/>
</dbReference>
<feature type="domain" description="Peptidase S1" evidence="8">
    <location>
        <begin position="154"/>
        <end position="386"/>
    </location>
</feature>
<evidence type="ECO:0000256" key="5">
    <source>
        <dbReference type="ARBA" id="ARBA00024195"/>
    </source>
</evidence>
<dbReference type="InterPro" id="IPR001314">
    <property type="entry name" value="Peptidase_S1A"/>
</dbReference>
<dbReference type="SMART" id="SM00680">
    <property type="entry name" value="CLIP"/>
    <property type="match status" value="1"/>
</dbReference>
<dbReference type="InterPro" id="IPR043504">
    <property type="entry name" value="Peptidase_S1_PA_chymotrypsin"/>
</dbReference>
<dbReference type="AlphaFoldDB" id="A0A212EIF9"/>
<dbReference type="InterPro" id="IPR033116">
    <property type="entry name" value="TRYPSIN_SER"/>
</dbReference>
<accession>A0A212EIF9</accession>
<evidence type="ECO:0000256" key="4">
    <source>
        <dbReference type="ARBA" id="ARBA00023157"/>
    </source>
</evidence>
<dbReference type="PRINTS" id="PR00722">
    <property type="entry name" value="CHYMOTRYPSIN"/>
</dbReference>
<evidence type="ECO:0000313" key="10">
    <source>
        <dbReference type="Proteomes" id="UP000007151"/>
    </source>
</evidence>
<reference evidence="9 10" key="1">
    <citation type="journal article" date="2011" name="Cell">
        <title>The monarch butterfly genome yields insights into long-distance migration.</title>
        <authorList>
            <person name="Zhan S."/>
            <person name="Merlin C."/>
            <person name="Boore J.L."/>
            <person name="Reppert S.M."/>
        </authorList>
    </citation>
    <scope>NUCLEOTIDE SEQUENCE [LARGE SCALE GENOMIC DNA]</scope>
    <source>
        <strain evidence="9">F-2</strain>
    </source>
</reference>
<comment type="similarity">
    <text evidence="5">Belongs to the peptidase S1 family. CLIP subfamily.</text>
</comment>
<dbReference type="SUPFAM" id="SSF50494">
    <property type="entry name" value="Trypsin-like serine proteases"/>
    <property type="match status" value="1"/>
</dbReference>
<sequence>MLCLLILTFLVTFSNGLLSSELTEPEWLDVVSAGGMHIGHGRTKRFVELNENQPNIPHQACLLPSGRAGHCRHLHYCIQEDFKRDFMKFMDYLCIIQHSSIGVCCPDDRTPDAIDAVAGDLPATAPRDENEVTLKIDRAENRGCGLSTRAQARVTGASPANPREWPWMASVTPEGRDQWCGGSLITDRHVLSAAHCTYGYEPSELFVRLGEYDFKRTNDSRSYNFRVIEKREHEMFDSATYHHDVVILKLHRAAVFNTYVWPICLPPRGLELDNEIATVIGWGTQWYGGPASHVLMEVSVPIWTREKCTPAFSDSVFNETLCAGGPNGGKDACQGDSGGPLMYQMSSGRWTVVGVVSWGLRCGEAEHPGLYARVDRYLEWILRNSIF</sequence>
<dbReference type="OrthoDB" id="5918597at2759"/>
<name>A0A212EIF9_DANPL</name>
<evidence type="ECO:0000259" key="8">
    <source>
        <dbReference type="PROSITE" id="PS50240"/>
    </source>
</evidence>
<proteinExistence type="inferred from homology"/>
<dbReference type="SMART" id="SM00020">
    <property type="entry name" value="Tryp_SPc"/>
    <property type="match status" value="1"/>
</dbReference>
<evidence type="ECO:0000256" key="7">
    <source>
        <dbReference type="ARBA" id="ARBA00076468"/>
    </source>
</evidence>
<dbReference type="GO" id="GO:0004252">
    <property type="term" value="F:serine-type endopeptidase activity"/>
    <property type="evidence" value="ECO:0007669"/>
    <property type="project" value="InterPro"/>
</dbReference>
<keyword evidence="2" id="KW-0964">Secreted</keyword>
<evidence type="ECO:0000256" key="6">
    <source>
        <dbReference type="ARBA" id="ARBA00068096"/>
    </source>
</evidence>
<evidence type="ECO:0000256" key="2">
    <source>
        <dbReference type="ARBA" id="ARBA00022525"/>
    </source>
</evidence>
<dbReference type="InterPro" id="IPR022700">
    <property type="entry name" value="CLIP"/>
</dbReference>
<dbReference type="GO" id="GO:0005576">
    <property type="term" value="C:extracellular region"/>
    <property type="evidence" value="ECO:0007669"/>
    <property type="project" value="UniProtKB-SubCell"/>
</dbReference>
<keyword evidence="9" id="KW-0645">Protease</keyword>
<keyword evidence="4" id="KW-1015">Disulfide bond</keyword>
<dbReference type="EMBL" id="AGBW02014660">
    <property type="protein sequence ID" value="OWR41264.1"/>
    <property type="molecule type" value="Genomic_DNA"/>
</dbReference>
<dbReference type="PANTHER" id="PTHR24252">
    <property type="entry name" value="ACROSIN-RELATED"/>
    <property type="match status" value="1"/>
</dbReference>
<dbReference type="CDD" id="cd00190">
    <property type="entry name" value="Tryp_SPc"/>
    <property type="match status" value="1"/>
</dbReference>
<organism evidence="9 10">
    <name type="scientific">Danaus plexippus plexippus</name>
    <dbReference type="NCBI Taxonomy" id="278856"/>
    <lineage>
        <taxon>Eukaryota</taxon>
        <taxon>Metazoa</taxon>
        <taxon>Ecdysozoa</taxon>
        <taxon>Arthropoda</taxon>
        <taxon>Hexapoda</taxon>
        <taxon>Insecta</taxon>
        <taxon>Pterygota</taxon>
        <taxon>Neoptera</taxon>
        <taxon>Endopterygota</taxon>
        <taxon>Lepidoptera</taxon>
        <taxon>Glossata</taxon>
        <taxon>Ditrysia</taxon>
        <taxon>Papilionoidea</taxon>
        <taxon>Nymphalidae</taxon>
        <taxon>Danainae</taxon>
        <taxon>Danaini</taxon>
        <taxon>Danaina</taxon>
        <taxon>Danaus</taxon>
        <taxon>Danaus</taxon>
    </lineage>
</organism>
<keyword evidence="10" id="KW-1185">Reference proteome</keyword>
<evidence type="ECO:0000256" key="1">
    <source>
        <dbReference type="ARBA" id="ARBA00004613"/>
    </source>
</evidence>
<evidence type="ECO:0000313" key="9">
    <source>
        <dbReference type="EMBL" id="OWR41264.1"/>
    </source>
</evidence>
<dbReference type="PROSITE" id="PS50240">
    <property type="entry name" value="TRYPSIN_DOM"/>
    <property type="match status" value="1"/>
</dbReference>
<dbReference type="PROSITE" id="PS00134">
    <property type="entry name" value="TRYPSIN_HIS"/>
    <property type="match status" value="1"/>
</dbReference>
<dbReference type="STRING" id="278856.A0A212EIF9"/>
<dbReference type="Proteomes" id="UP000007151">
    <property type="component" value="Unassembled WGS sequence"/>
</dbReference>
<protein>
    <recommendedName>
        <fullName evidence="6">Phenoloxidase-activating factor 2</fullName>
    </recommendedName>
    <alternativeName>
        <fullName evidence="7">Prophenoloxidase-activating factor II</fullName>
    </alternativeName>
</protein>
<dbReference type="PANTHER" id="PTHR24252:SF7">
    <property type="entry name" value="HYALIN"/>
    <property type="match status" value="1"/>
</dbReference>
<dbReference type="KEGG" id="dpl:KGM_208169"/>
<keyword evidence="9" id="KW-0378">Hydrolase</keyword>
<comment type="subcellular location">
    <subcellularLocation>
        <location evidence="1">Secreted</location>
    </subcellularLocation>
</comment>
<dbReference type="eggNOG" id="KOG3627">
    <property type="taxonomic scope" value="Eukaryota"/>
</dbReference>
<dbReference type="Pfam" id="PF00089">
    <property type="entry name" value="Trypsin"/>
    <property type="match status" value="1"/>
</dbReference>